<protein>
    <submittedName>
        <fullName evidence="1">Uncharacterized protein</fullName>
    </submittedName>
</protein>
<name>A0A6C0EQY6_9ZZZZ</name>
<reference evidence="1" key="1">
    <citation type="journal article" date="2020" name="Nature">
        <title>Giant virus diversity and host interactions through global metagenomics.</title>
        <authorList>
            <person name="Schulz F."/>
            <person name="Roux S."/>
            <person name="Paez-Espino D."/>
            <person name="Jungbluth S."/>
            <person name="Walsh D.A."/>
            <person name="Denef V.J."/>
            <person name="McMahon K.D."/>
            <person name="Konstantinidis K.T."/>
            <person name="Eloe-Fadrosh E.A."/>
            <person name="Kyrpides N.C."/>
            <person name="Woyke T."/>
        </authorList>
    </citation>
    <scope>NUCLEOTIDE SEQUENCE</scope>
    <source>
        <strain evidence="1">GVMAG-M-3300009155-2</strain>
    </source>
</reference>
<proteinExistence type="predicted"/>
<organism evidence="1">
    <name type="scientific">viral metagenome</name>
    <dbReference type="NCBI Taxonomy" id="1070528"/>
    <lineage>
        <taxon>unclassified sequences</taxon>
        <taxon>metagenomes</taxon>
        <taxon>organismal metagenomes</taxon>
    </lineage>
</organism>
<dbReference type="EMBL" id="MN738915">
    <property type="protein sequence ID" value="QHT31132.1"/>
    <property type="molecule type" value="Genomic_DNA"/>
</dbReference>
<accession>A0A6C0EQY6</accession>
<sequence>MSKFLKFTNFLLNTNDIHKIVIQPNKYCFHIVSKKMDGFNWIFGGFGLGNISSYNYEFEVCETNHSTDYKIVTDWIDKN</sequence>
<evidence type="ECO:0000313" key="1">
    <source>
        <dbReference type="EMBL" id="QHT31132.1"/>
    </source>
</evidence>
<dbReference type="AlphaFoldDB" id="A0A6C0EQY6"/>